<dbReference type="CDD" id="cd03048">
    <property type="entry name" value="GST_N_Ure2p_like"/>
    <property type="match status" value="1"/>
</dbReference>
<dbReference type="SFLD" id="SFLDS00019">
    <property type="entry name" value="Glutathione_Transferase_(cytos"/>
    <property type="match status" value="1"/>
</dbReference>
<accession>A0A368XI07</accession>
<evidence type="ECO:0000259" key="1">
    <source>
        <dbReference type="PROSITE" id="PS50404"/>
    </source>
</evidence>
<evidence type="ECO:0000313" key="3">
    <source>
        <dbReference type="EMBL" id="RCW66816.1"/>
    </source>
</evidence>
<dbReference type="Gene3D" id="1.20.1050.10">
    <property type="match status" value="1"/>
</dbReference>
<dbReference type="Gene3D" id="3.40.30.10">
    <property type="entry name" value="Glutaredoxin"/>
    <property type="match status" value="1"/>
</dbReference>
<dbReference type="InterPro" id="IPR036282">
    <property type="entry name" value="Glutathione-S-Trfase_C_sf"/>
</dbReference>
<evidence type="ECO:0000313" key="4">
    <source>
        <dbReference type="Proteomes" id="UP000252884"/>
    </source>
</evidence>
<dbReference type="AlphaFoldDB" id="A0A368XI07"/>
<feature type="domain" description="GST C-terminal" evidence="2">
    <location>
        <begin position="88"/>
        <end position="225"/>
    </location>
</feature>
<feature type="domain" description="GST N-terminal" evidence="1">
    <location>
        <begin position="1"/>
        <end position="86"/>
    </location>
</feature>
<dbReference type="OrthoDB" id="81087at2"/>
<gene>
    <name evidence="3" type="ORF">DES41_110181</name>
</gene>
<evidence type="ECO:0000259" key="2">
    <source>
        <dbReference type="PROSITE" id="PS50405"/>
    </source>
</evidence>
<dbReference type="InterPro" id="IPR036249">
    <property type="entry name" value="Thioredoxin-like_sf"/>
</dbReference>
<name>A0A368XI07_9BURK</name>
<dbReference type="InterPro" id="IPR010987">
    <property type="entry name" value="Glutathione-S-Trfase_C-like"/>
</dbReference>
<dbReference type="SFLD" id="SFLDG00358">
    <property type="entry name" value="Main_(cytGST)"/>
    <property type="match status" value="1"/>
</dbReference>
<comment type="caution">
    <text evidence="3">The sequence shown here is derived from an EMBL/GenBank/DDBJ whole genome shotgun (WGS) entry which is preliminary data.</text>
</comment>
<dbReference type="SFLD" id="SFLDG01151">
    <property type="entry name" value="Main.2:_Nu-like"/>
    <property type="match status" value="1"/>
</dbReference>
<dbReference type="Pfam" id="PF13409">
    <property type="entry name" value="GST_N_2"/>
    <property type="match status" value="1"/>
</dbReference>
<organism evidence="3 4">
    <name type="scientific">Pseudorhodoferax soli</name>
    <dbReference type="NCBI Taxonomy" id="545864"/>
    <lineage>
        <taxon>Bacteria</taxon>
        <taxon>Pseudomonadati</taxon>
        <taxon>Pseudomonadota</taxon>
        <taxon>Betaproteobacteria</taxon>
        <taxon>Burkholderiales</taxon>
        <taxon>Comamonadaceae</taxon>
    </lineage>
</organism>
<sequence>MIRFYFHPTPNPAKVALFLEETGLACETVPVDTSKGEQHTAAFRAVNPNGKVPAIVDTEGPGGREARVFDSTAILLYLGEKTGQLMGLPADRPELLSWLMFIASGLGPFSGQSVHFQHAAPAGLDYAVTRYRREAERHYQVLDQHLQGRDFIVGDQYTIADISAWGWIDRAARVRKGEAEPLAPFPALQRWYAAVDARPATARARAMLKSHAFKSVNDDETKRALFPTNYAPIV</sequence>
<reference evidence="3 4" key="1">
    <citation type="submission" date="2018-07" db="EMBL/GenBank/DDBJ databases">
        <title>Genomic Encyclopedia of Type Strains, Phase IV (KMG-IV): sequencing the most valuable type-strain genomes for metagenomic binning, comparative biology and taxonomic classification.</title>
        <authorList>
            <person name="Goeker M."/>
        </authorList>
    </citation>
    <scope>NUCLEOTIDE SEQUENCE [LARGE SCALE GENOMIC DNA]</scope>
    <source>
        <strain evidence="3 4">DSM 21634</strain>
    </source>
</reference>
<dbReference type="InterPro" id="IPR004045">
    <property type="entry name" value="Glutathione_S-Trfase_N"/>
</dbReference>
<dbReference type="RefSeq" id="WP_114471322.1">
    <property type="nucleotide sequence ID" value="NZ_QPJK01000010.1"/>
</dbReference>
<dbReference type="Pfam" id="PF13410">
    <property type="entry name" value="GST_C_2"/>
    <property type="match status" value="1"/>
</dbReference>
<proteinExistence type="predicted"/>
<dbReference type="PROSITE" id="PS50404">
    <property type="entry name" value="GST_NTER"/>
    <property type="match status" value="1"/>
</dbReference>
<dbReference type="PANTHER" id="PTHR44051">
    <property type="entry name" value="GLUTATHIONE S-TRANSFERASE-RELATED"/>
    <property type="match status" value="1"/>
</dbReference>
<dbReference type="SUPFAM" id="SSF52833">
    <property type="entry name" value="Thioredoxin-like"/>
    <property type="match status" value="1"/>
</dbReference>
<dbReference type="PROSITE" id="PS50405">
    <property type="entry name" value="GST_CTER"/>
    <property type="match status" value="1"/>
</dbReference>
<dbReference type="Proteomes" id="UP000252884">
    <property type="component" value="Unassembled WGS sequence"/>
</dbReference>
<dbReference type="SUPFAM" id="SSF47616">
    <property type="entry name" value="GST C-terminal domain-like"/>
    <property type="match status" value="1"/>
</dbReference>
<protein>
    <submittedName>
        <fullName evidence="3">GST-like protein</fullName>
    </submittedName>
</protein>
<keyword evidence="4" id="KW-1185">Reference proteome</keyword>
<dbReference type="PANTHER" id="PTHR44051:SF19">
    <property type="entry name" value="DISULFIDE-BOND OXIDOREDUCTASE YFCG"/>
    <property type="match status" value="1"/>
</dbReference>
<dbReference type="InterPro" id="IPR040079">
    <property type="entry name" value="Glutathione_S-Trfase"/>
</dbReference>
<dbReference type="EMBL" id="QPJK01000010">
    <property type="protein sequence ID" value="RCW66816.1"/>
    <property type="molecule type" value="Genomic_DNA"/>
</dbReference>